<proteinExistence type="predicted"/>
<reference evidence="2" key="2">
    <citation type="submission" date="2022-01" db="EMBL/GenBank/DDBJ databases">
        <authorList>
            <person name="Yamashiro T."/>
            <person name="Shiraishi A."/>
            <person name="Satake H."/>
            <person name="Nakayama K."/>
        </authorList>
    </citation>
    <scope>NUCLEOTIDE SEQUENCE</scope>
</reference>
<evidence type="ECO:0000313" key="2">
    <source>
        <dbReference type="EMBL" id="GJT38769.1"/>
    </source>
</evidence>
<protein>
    <submittedName>
        <fullName evidence="2">Uncharacterized protein</fullName>
    </submittedName>
</protein>
<dbReference type="Proteomes" id="UP001151760">
    <property type="component" value="Unassembled WGS sequence"/>
</dbReference>
<accession>A0ABQ5DPR3</accession>
<name>A0ABQ5DPR3_9ASTR</name>
<organism evidence="2 3">
    <name type="scientific">Tanacetum coccineum</name>
    <dbReference type="NCBI Taxonomy" id="301880"/>
    <lineage>
        <taxon>Eukaryota</taxon>
        <taxon>Viridiplantae</taxon>
        <taxon>Streptophyta</taxon>
        <taxon>Embryophyta</taxon>
        <taxon>Tracheophyta</taxon>
        <taxon>Spermatophyta</taxon>
        <taxon>Magnoliopsida</taxon>
        <taxon>eudicotyledons</taxon>
        <taxon>Gunneridae</taxon>
        <taxon>Pentapetalae</taxon>
        <taxon>asterids</taxon>
        <taxon>campanulids</taxon>
        <taxon>Asterales</taxon>
        <taxon>Asteraceae</taxon>
        <taxon>Asteroideae</taxon>
        <taxon>Anthemideae</taxon>
        <taxon>Anthemidinae</taxon>
        <taxon>Tanacetum</taxon>
    </lineage>
</organism>
<gene>
    <name evidence="2" type="ORF">Tco_0938634</name>
</gene>
<sequence>VNDFYTRKQQSSSSPFRRNRNPKDLEAGSGEGGEEYDAYDPFDIVRMKSASVDRLERCTNVLFVVCFQGTTSKAVVQPDLTNLPEKSRKQSYISDRKDCWNLVSMELHI</sequence>
<feature type="region of interest" description="Disordered" evidence="1">
    <location>
        <begin position="1"/>
        <end position="37"/>
    </location>
</feature>
<comment type="caution">
    <text evidence="2">The sequence shown here is derived from an EMBL/GenBank/DDBJ whole genome shotgun (WGS) entry which is preliminary data.</text>
</comment>
<feature type="non-terminal residue" evidence="2">
    <location>
        <position position="1"/>
    </location>
</feature>
<evidence type="ECO:0000313" key="3">
    <source>
        <dbReference type="Proteomes" id="UP001151760"/>
    </source>
</evidence>
<dbReference type="EMBL" id="BQNB010015330">
    <property type="protein sequence ID" value="GJT38769.1"/>
    <property type="molecule type" value="Genomic_DNA"/>
</dbReference>
<reference evidence="2" key="1">
    <citation type="journal article" date="2022" name="Int. J. Mol. Sci.">
        <title>Draft Genome of Tanacetum Coccineum: Genomic Comparison of Closely Related Tanacetum-Family Plants.</title>
        <authorList>
            <person name="Yamashiro T."/>
            <person name="Shiraishi A."/>
            <person name="Nakayama K."/>
            <person name="Satake H."/>
        </authorList>
    </citation>
    <scope>NUCLEOTIDE SEQUENCE</scope>
</reference>
<keyword evidence="3" id="KW-1185">Reference proteome</keyword>
<evidence type="ECO:0000256" key="1">
    <source>
        <dbReference type="SAM" id="MobiDB-lite"/>
    </source>
</evidence>